<sequence length="236" mass="26408">MAGGQSTKQKSSDPDLEERHRVRTAAGRADSDLSGMAHQSDKQEVITGRLFPAHNPGSYVVFVESIEGNIGNLHPMSLARKLHPNKEVLYIQRAGPNRLKITFSTWQAANSFISLLCRQGIIYGVPLDYTIKDIQEGFECPNSQVIEIIRMTKTSPTIGSNYFKVIYKMSLKVQTVVQCYNCYRFGHTTKLCRSKDPRCPSCAQTHDKTMCPNQQTPHCYNCSGPHAAIDRAKCPQ</sequence>
<proteinExistence type="predicted"/>
<organism evidence="2 3">
    <name type="scientific">Dryococelus australis</name>
    <dbReference type="NCBI Taxonomy" id="614101"/>
    <lineage>
        <taxon>Eukaryota</taxon>
        <taxon>Metazoa</taxon>
        <taxon>Ecdysozoa</taxon>
        <taxon>Arthropoda</taxon>
        <taxon>Hexapoda</taxon>
        <taxon>Insecta</taxon>
        <taxon>Pterygota</taxon>
        <taxon>Neoptera</taxon>
        <taxon>Polyneoptera</taxon>
        <taxon>Phasmatodea</taxon>
        <taxon>Verophasmatodea</taxon>
        <taxon>Anareolatae</taxon>
        <taxon>Phasmatidae</taxon>
        <taxon>Eurycanthinae</taxon>
        <taxon>Dryococelus</taxon>
    </lineage>
</organism>
<keyword evidence="3" id="KW-1185">Reference proteome</keyword>
<evidence type="ECO:0008006" key="4">
    <source>
        <dbReference type="Google" id="ProtNLM"/>
    </source>
</evidence>
<protein>
    <recommendedName>
        <fullName evidence="4">Gag-like protein</fullName>
    </recommendedName>
</protein>
<gene>
    <name evidence="2" type="ORF">PR048_002200</name>
</gene>
<comment type="caution">
    <text evidence="2">The sequence shown here is derived from an EMBL/GenBank/DDBJ whole genome shotgun (WGS) entry which is preliminary data.</text>
</comment>
<reference evidence="2 3" key="1">
    <citation type="submission" date="2023-02" db="EMBL/GenBank/DDBJ databases">
        <title>LHISI_Scaffold_Assembly.</title>
        <authorList>
            <person name="Stuart O.P."/>
            <person name="Cleave R."/>
            <person name="Magrath M.J.L."/>
            <person name="Mikheyev A.S."/>
        </authorList>
    </citation>
    <scope>NUCLEOTIDE SEQUENCE [LARGE SCALE GENOMIC DNA]</scope>
    <source>
        <strain evidence="2">Daus_M_001</strain>
        <tissue evidence="2">Leg muscle</tissue>
    </source>
</reference>
<dbReference type="Proteomes" id="UP001159363">
    <property type="component" value="Chromosome 1"/>
</dbReference>
<name>A0ABQ9IJI4_9NEOP</name>
<feature type="region of interest" description="Disordered" evidence="1">
    <location>
        <begin position="1"/>
        <end position="39"/>
    </location>
</feature>
<accession>A0ABQ9IJI4</accession>
<evidence type="ECO:0000256" key="1">
    <source>
        <dbReference type="SAM" id="MobiDB-lite"/>
    </source>
</evidence>
<evidence type="ECO:0000313" key="2">
    <source>
        <dbReference type="EMBL" id="KAJ8896854.1"/>
    </source>
</evidence>
<dbReference type="EMBL" id="JARBHB010000001">
    <property type="protein sequence ID" value="KAJ8896854.1"/>
    <property type="molecule type" value="Genomic_DNA"/>
</dbReference>
<feature type="compositionally biased region" description="Basic and acidic residues" evidence="1">
    <location>
        <begin position="10"/>
        <end position="20"/>
    </location>
</feature>
<evidence type="ECO:0000313" key="3">
    <source>
        <dbReference type="Proteomes" id="UP001159363"/>
    </source>
</evidence>